<dbReference type="Proteomes" id="UP001151760">
    <property type="component" value="Unassembled WGS sequence"/>
</dbReference>
<protein>
    <submittedName>
        <fullName evidence="1">Uncharacterized protein</fullName>
    </submittedName>
</protein>
<keyword evidence="2" id="KW-1185">Reference proteome</keyword>
<evidence type="ECO:0000313" key="1">
    <source>
        <dbReference type="EMBL" id="GJS86160.1"/>
    </source>
</evidence>
<comment type="caution">
    <text evidence="1">The sequence shown here is derived from an EMBL/GenBank/DDBJ whole genome shotgun (WGS) entry which is preliminary data.</text>
</comment>
<proteinExistence type="predicted"/>
<name>A0ABQ4Z7R0_9ASTR</name>
<gene>
    <name evidence="1" type="ORF">Tco_0752701</name>
</gene>
<organism evidence="1 2">
    <name type="scientific">Tanacetum coccineum</name>
    <dbReference type="NCBI Taxonomy" id="301880"/>
    <lineage>
        <taxon>Eukaryota</taxon>
        <taxon>Viridiplantae</taxon>
        <taxon>Streptophyta</taxon>
        <taxon>Embryophyta</taxon>
        <taxon>Tracheophyta</taxon>
        <taxon>Spermatophyta</taxon>
        <taxon>Magnoliopsida</taxon>
        <taxon>eudicotyledons</taxon>
        <taxon>Gunneridae</taxon>
        <taxon>Pentapetalae</taxon>
        <taxon>asterids</taxon>
        <taxon>campanulids</taxon>
        <taxon>Asterales</taxon>
        <taxon>Asteraceae</taxon>
        <taxon>Asteroideae</taxon>
        <taxon>Anthemideae</taxon>
        <taxon>Anthemidinae</taxon>
        <taxon>Tanacetum</taxon>
    </lineage>
</organism>
<accession>A0ABQ4Z7R0</accession>
<sequence>MDWSPQCNDFLVRVSCDDDVEDVNIVEPMLVMVIFKEITESVIKKEDMAKRKMMNSCRVLLAWLSDVGPLEDA</sequence>
<reference evidence="1" key="1">
    <citation type="journal article" date="2022" name="Int. J. Mol. Sci.">
        <title>Draft Genome of Tanacetum Coccineum: Genomic Comparison of Closely Related Tanacetum-Family Plants.</title>
        <authorList>
            <person name="Yamashiro T."/>
            <person name="Shiraishi A."/>
            <person name="Nakayama K."/>
            <person name="Satake H."/>
        </authorList>
    </citation>
    <scope>NUCLEOTIDE SEQUENCE</scope>
</reference>
<dbReference type="EMBL" id="BQNB010011102">
    <property type="protein sequence ID" value="GJS86160.1"/>
    <property type="molecule type" value="Genomic_DNA"/>
</dbReference>
<evidence type="ECO:0000313" key="2">
    <source>
        <dbReference type="Proteomes" id="UP001151760"/>
    </source>
</evidence>
<reference evidence="1" key="2">
    <citation type="submission" date="2022-01" db="EMBL/GenBank/DDBJ databases">
        <authorList>
            <person name="Yamashiro T."/>
            <person name="Shiraishi A."/>
            <person name="Satake H."/>
            <person name="Nakayama K."/>
        </authorList>
    </citation>
    <scope>NUCLEOTIDE SEQUENCE</scope>
</reference>